<dbReference type="PROSITE" id="PS50212">
    <property type="entry name" value="RASGEF_NTER"/>
    <property type="match status" value="1"/>
</dbReference>
<evidence type="ECO:0000313" key="7">
    <source>
        <dbReference type="Proteomes" id="UP000799750"/>
    </source>
</evidence>
<accession>A0A6A6R1Z5</accession>
<feature type="domain" description="Ras-GEF" evidence="4">
    <location>
        <begin position="687"/>
        <end position="959"/>
    </location>
</feature>
<evidence type="ECO:0000313" key="6">
    <source>
        <dbReference type="EMBL" id="KAF2497960.1"/>
    </source>
</evidence>
<dbReference type="Gene3D" id="1.20.870.10">
    <property type="entry name" value="Son of sevenless (SoS) protein Chain: S domain 1"/>
    <property type="match status" value="1"/>
</dbReference>
<feature type="region of interest" description="Disordered" evidence="3">
    <location>
        <begin position="109"/>
        <end position="152"/>
    </location>
</feature>
<name>A0A6A6R1Z5_9PEZI</name>
<evidence type="ECO:0000256" key="1">
    <source>
        <dbReference type="ARBA" id="ARBA00022658"/>
    </source>
</evidence>
<evidence type="ECO:0000256" key="2">
    <source>
        <dbReference type="PROSITE-ProRule" id="PRU00168"/>
    </source>
</evidence>
<dbReference type="Pfam" id="PF00618">
    <property type="entry name" value="RasGEF_N"/>
    <property type="match status" value="1"/>
</dbReference>
<feature type="compositionally biased region" description="Acidic residues" evidence="3">
    <location>
        <begin position="422"/>
        <end position="438"/>
    </location>
</feature>
<reference evidence="6" key="1">
    <citation type="journal article" date="2020" name="Stud. Mycol.">
        <title>101 Dothideomycetes genomes: a test case for predicting lifestyles and emergence of pathogens.</title>
        <authorList>
            <person name="Haridas S."/>
            <person name="Albert R."/>
            <person name="Binder M."/>
            <person name="Bloem J."/>
            <person name="Labutti K."/>
            <person name="Salamov A."/>
            <person name="Andreopoulos B."/>
            <person name="Baker S."/>
            <person name="Barry K."/>
            <person name="Bills G."/>
            <person name="Bluhm B."/>
            <person name="Cannon C."/>
            <person name="Castanera R."/>
            <person name="Culley D."/>
            <person name="Daum C."/>
            <person name="Ezra D."/>
            <person name="Gonzalez J."/>
            <person name="Henrissat B."/>
            <person name="Kuo A."/>
            <person name="Liang C."/>
            <person name="Lipzen A."/>
            <person name="Lutzoni F."/>
            <person name="Magnuson J."/>
            <person name="Mondo S."/>
            <person name="Nolan M."/>
            <person name="Ohm R."/>
            <person name="Pangilinan J."/>
            <person name="Park H.-J."/>
            <person name="Ramirez L."/>
            <person name="Alfaro M."/>
            <person name="Sun H."/>
            <person name="Tritt A."/>
            <person name="Yoshinaga Y."/>
            <person name="Zwiers L.-H."/>
            <person name="Turgeon B."/>
            <person name="Goodwin S."/>
            <person name="Spatafora J."/>
            <person name="Crous P."/>
            <person name="Grigoriev I."/>
        </authorList>
    </citation>
    <scope>NUCLEOTIDE SEQUENCE</scope>
    <source>
        <strain evidence="6">CBS 269.34</strain>
    </source>
</reference>
<sequence>MPHTGRAACSAGQPAARPHTQSTKREKAKSSQSFAPPPRRESAQTSTPPDTARPGLKGRAYSAPMVPKSEMSGPDHAVLGDNSSLGEAADDEEIAGDPFFQRYNIQQHDEAHDGPQEDASSSSLDSSSDTEGPLSPTNIKARPPYMADSIPTPRSPVASVSVCVAQSLPAKLGANASDLNIVVVGAHGSGKSTFIRRALNLQNTASSAAISSRKMSIDGSVYIVRLLELSFSEINIGERDCINWPETIDDLATPRIDGAITIYDVTNSRSLERVPEILNALSITYLPYLLVACKCDNHPVHREVDPSVVEQKAQKLVGEINAFQTSESAPETQKRCLSVILRNTIAARRTQPQTASNRRRANSSAVRHLPPRETWSRKHERASSEFSGSRLKARTPGPFEKDAEKKGHKHAPSETVGHTFLDLEESPGYESYDTEAQDSDGGQSVATDLPSDEKGYTLDQLVERLLAQPLSKNDSKFVAIFLALYRRFGTPGQLLDSIVKRFEALKRDKHPQMIRTIDQLRHLAILQQWVSCYPGDFAFPKTRRTMRKFVSGLASNRIFSIAAREMVLDLENVTEDDDTDWACCDRNREKSEPPQTFHTVLDEDSDEDEFAKAIGSLSTDNNSVTRSTTTATTNSSRTFNSNTGSTSSSSQTMLNGIERAQKIAKTLVPNAAKPLSKAQWHFMMGQDDEAIAKELTRIDWIMFSSIRPRDLVRHVSMNADEKKRCKSLENVNRMIEHFNHVAYAVTNYILLRDKPKHRALMLEKWMRIARKLRELNNYNALGAVLAGIKGTAVHRLVATRDLVPQPTARDFMKLEILMGTQKSHFAYRLAWENSSGERIPYLPLHRRDLVSAAEGNATFVGDKRGPPAANPHPGVSVFQGAAGSRDSREAPPGGVAGKERINWRKFEIMGEVIVGVQKAQGTPYPPFGRNEDVRSLLLDVKVVKDDDELYDRSVHLEAAGAADRRRFNWFQR</sequence>
<feature type="compositionally biased region" description="Low complexity" evidence="3">
    <location>
        <begin position="118"/>
        <end position="129"/>
    </location>
</feature>
<dbReference type="GO" id="GO:0005085">
    <property type="term" value="F:guanyl-nucleotide exchange factor activity"/>
    <property type="evidence" value="ECO:0007669"/>
    <property type="project" value="UniProtKB-KW"/>
</dbReference>
<dbReference type="PROSITE" id="PS50009">
    <property type="entry name" value="RASGEF_CAT"/>
    <property type="match status" value="1"/>
</dbReference>
<dbReference type="InterPro" id="IPR000651">
    <property type="entry name" value="Ras-like_Gua-exchang_fac_N"/>
</dbReference>
<dbReference type="InterPro" id="IPR036964">
    <property type="entry name" value="RASGEF_cat_dom_sf"/>
</dbReference>
<feature type="compositionally biased region" description="Basic and acidic residues" evidence="3">
    <location>
        <begin position="370"/>
        <end position="383"/>
    </location>
</feature>
<dbReference type="SMART" id="SM00147">
    <property type="entry name" value="RasGEF"/>
    <property type="match status" value="1"/>
</dbReference>
<dbReference type="SUPFAM" id="SSF52540">
    <property type="entry name" value="P-loop containing nucleoside triphosphate hydrolases"/>
    <property type="match status" value="1"/>
</dbReference>
<dbReference type="CDD" id="cd06224">
    <property type="entry name" value="REM"/>
    <property type="match status" value="1"/>
</dbReference>
<evidence type="ECO:0000259" key="4">
    <source>
        <dbReference type="PROSITE" id="PS50009"/>
    </source>
</evidence>
<dbReference type="SUPFAM" id="SSF48366">
    <property type="entry name" value="Ras GEF"/>
    <property type="match status" value="1"/>
</dbReference>
<keyword evidence="7" id="KW-1185">Reference proteome</keyword>
<keyword evidence="1 2" id="KW-0344">Guanine-nucleotide releasing factor</keyword>
<feature type="domain" description="N-terminal Ras-GEF" evidence="5">
    <location>
        <begin position="449"/>
        <end position="578"/>
    </location>
</feature>
<feature type="region of interest" description="Disordered" evidence="3">
    <location>
        <begin position="1"/>
        <end position="83"/>
    </location>
</feature>
<feature type="compositionally biased region" description="Low complexity" evidence="3">
    <location>
        <begin position="621"/>
        <end position="652"/>
    </location>
</feature>
<dbReference type="CDD" id="cd00882">
    <property type="entry name" value="Ras_like_GTPase"/>
    <property type="match status" value="1"/>
</dbReference>
<dbReference type="InterPro" id="IPR008937">
    <property type="entry name" value="Ras-like_GEF"/>
</dbReference>
<evidence type="ECO:0000256" key="3">
    <source>
        <dbReference type="SAM" id="MobiDB-lite"/>
    </source>
</evidence>
<gene>
    <name evidence="6" type="ORF">BU16DRAFT_456652</name>
</gene>
<dbReference type="EMBL" id="MU004186">
    <property type="protein sequence ID" value="KAF2497960.1"/>
    <property type="molecule type" value="Genomic_DNA"/>
</dbReference>
<evidence type="ECO:0000259" key="5">
    <source>
        <dbReference type="PROSITE" id="PS50212"/>
    </source>
</evidence>
<dbReference type="InterPro" id="IPR027417">
    <property type="entry name" value="P-loop_NTPase"/>
</dbReference>
<dbReference type="Pfam" id="PF00617">
    <property type="entry name" value="RasGEF"/>
    <property type="match status" value="1"/>
</dbReference>
<proteinExistence type="predicted"/>
<dbReference type="GO" id="GO:0007265">
    <property type="term" value="P:Ras protein signal transduction"/>
    <property type="evidence" value="ECO:0007669"/>
    <property type="project" value="TreeGrafter"/>
</dbReference>
<dbReference type="PANTHER" id="PTHR23113:SF348">
    <property type="entry name" value="GUANYL-NUCLEOTIDE EXCHANGE FACTOR RASGEF, PUTATIVE (AFU_ORTHOLOGUE AFUA_1G04700)-RELATED"/>
    <property type="match status" value="1"/>
</dbReference>
<protein>
    <submittedName>
        <fullName evidence="6">Ras GEF</fullName>
    </submittedName>
</protein>
<dbReference type="OrthoDB" id="28357at2759"/>
<dbReference type="AlphaFoldDB" id="A0A6A6R1Z5"/>
<feature type="region of interest" description="Disordered" evidence="3">
    <location>
        <begin position="348"/>
        <end position="451"/>
    </location>
</feature>
<dbReference type="InterPro" id="IPR001895">
    <property type="entry name" value="RASGEF_cat_dom"/>
</dbReference>
<dbReference type="Gene3D" id="3.40.50.300">
    <property type="entry name" value="P-loop containing nucleotide triphosphate hydrolases"/>
    <property type="match status" value="1"/>
</dbReference>
<dbReference type="PANTHER" id="PTHR23113">
    <property type="entry name" value="GUANINE NUCLEOTIDE EXCHANGE FACTOR"/>
    <property type="match status" value="1"/>
</dbReference>
<feature type="region of interest" description="Disordered" evidence="3">
    <location>
        <begin position="616"/>
        <end position="652"/>
    </location>
</feature>
<dbReference type="GO" id="GO:0005886">
    <property type="term" value="C:plasma membrane"/>
    <property type="evidence" value="ECO:0007669"/>
    <property type="project" value="TreeGrafter"/>
</dbReference>
<dbReference type="Gene3D" id="1.10.840.10">
    <property type="entry name" value="Ras guanine-nucleotide exchange factors catalytic domain"/>
    <property type="match status" value="1"/>
</dbReference>
<organism evidence="6 7">
    <name type="scientific">Lophium mytilinum</name>
    <dbReference type="NCBI Taxonomy" id="390894"/>
    <lineage>
        <taxon>Eukaryota</taxon>
        <taxon>Fungi</taxon>
        <taxon>Dikarya</taxon>
        <taxon>Ascomycota</taxon>
        <taxon>Pezizomycotina</taxon>
        <taxon>Dothideomycetes</taxon>
        <taxon>Pleosporomycetidae</taxon>
        <taxon>Mytilinidiales</taxon>
        <taxon>Mytilinidiaceae</taxon>
        <taxon>Lophium</taxon>
    </lineage>
</organism>
<dbReference type="InterPro" id="IPR023578">
    <property type="entry name" value="Ras_GEF_dom_sf"/>
</dbReference>
<dbReference type="Proteomes" id="UP000799750">
    <property type="component" value="Unassembled WGS sequence"/>
</dbReference>
<feature type="region of interest" description="Disordered" evidence="3">
    <location>
        <begin position="865"/>
        <end position="896"/>
    </location>
</feature>